<dbReference type="EMBL" id="ML986596">
    <property type="protein sequence ID" value="KAF2266677.1"/>
    <property type="molecule type" value="Genomic_DNA"/>
</dbReference>
<evidence type="ECO:0000313" key="2">
    <source>
        <dbReference type="Proteomes" id="UP000800093"/>
    </source>
</evidence>
<dbReference type="OrthoDB" id="2851338at2759"/>
<keyword evidence="2" id="KW-1185">Reference proteome</keyword>
<organism evidence="1 2">
    <name type="scientific">Lojkania enalia</name>
    <dbReference type="NCBI Taxonomy" id="147567"/>
    <lineage>
        <taxon>Eukaryota</taxon>
        <taxon>Fungi</taxon>
        <taxon>Dikarya</taxon>
        <taxon>Ascomycota</taxon>
        <taxon>Pezizomycotina</taxon>
        <taxon>Dothideomycetes</taxon>
        <taxon>Pleosporomycetidae</taxon>
        <taxon>Pleosporales</taxon>
        <taxon>Pleosporales incertae sedis</taxon>
        <taxon>Lojkania</taxon>
    </lineage>
</organism>
<gene>
    <name evidence="1" type="ORF">CC78DRAFT_566739</name>
</gene>
<protein>
    <submittedName>
        <fullName evidence="1">Uncharacterized protein</fullName>
    </submittedName>
</protein>
<evidence type="ECO:0000313" key="1">
    <source>
        <dbReference type="EMBL" id="KAF2266677.1"/>
    </source>
</evidence>
<sequence>MSDATGAPPAWSGPGIIQSFLTIPKTPDLSEEVLLKWFDEVYVPGLLATGVVTSSWRFKAANPDYSKQYMLIHKVPDLALVQAGKLENVPRISPSFPTDEPVDKFIKAESKILSLVELYETRKQPEDAATTVIMAAMEPLPGGESDLDAWYREEHNQQMSEQPGWKRTTRFNLLSQHRTDGKEMDRLSFLAIHEFGEGHQIGKDVVPLNPMTDWTKKCMSDAKAIDAAIYQKVKTFGKATAGS</sequence>
<dbReference type="AlphaFoldDB" id="A0A9P4KCE6"/>
<proteinExistence type="predicted"/>
<comment type="caution">
    <text evidence="1">The sequence shown here is derived from an EMBL/GenBank/DDBJ whole genome shotgun (WGS) entry which is preliminary data.</text>
</comment>
<accession>A0A9P4KCE6</accession>
<reference evidence="2" key="1">
    <citation type="journal article" date="2020" name="Stud. Mycol.">
        <title>101 Dothideomycetes genomes: A test case for predicting lifestyles and emergence of pathogens.</title>
        <authorList>
            <person name="Haridas S."/>
            <person name="Albert R."/>
            <person name="Binder M."/>
            <person name="Bloem J."/>
            <person name="LaButti K."/>
            <person name="Salamov A."/>
            <person name="Andreopoulos B."/>
            <person name="Baker S."/>
            <person name="Barry K."/>
            <person name="Bills G."/>
            <person name="Bluhm B."/>
            <person name="Cannon C."/>
            <person name="Castanera R."/>
            <person name="Culley D."/>
            <person name="Daum C."/>
            <person name="Ezra D."/>
            <person name="Gonzalez J."/>
            <person name="Henrissat B."/>
            <person name="Kuo A."/>
            <person name="Liang C."/>
            <person name="Lipzen A."/>
            <person name="Lutzoni F."/>
            <person name="Magnuson J."/>
            <person name="Mondo S."/>
            <person name="Nolan M."/>
            <person name="Ohm R."/>
            <person name="Pangilinan J."/>
            <person name="Park H.-J."/>
            <person name="Ramirez L."/>
            <person name="Alfaro M."/>
            <person name="Sun H."/>
            <person name="Tritt A."/>
            <person name="Yoshinaga Y."/>
            <person name="Zwiers L.-H."/>
            <person name="Turgeon B."/>
            <person name="Goodwin S."/>
            <person name="Spatafora J."/>
            <person name="Crous P."/>
            <person name="Grigoriev I."/>
        </authorList>
    </citation>
    <scope>NUCLEOTIDE SEQUENCE [LARGE SCALE GENOMIC DNA]</scope>
    <source>
        <strain evidence="2">CBS 304.66</strain>
    </source>
</reference>
<dbReference type="Proteomes" id="UP000800093">
    <property type="component" value="Unassembled WGS sequence"/>
</dbReference>
<name>A0A9P4KCE6_9PLEO</name>